<feature type="region of interest" description="Disordered" evidence="1">
    <location>
        <begin position="666"/>
        <end position="718"/>
    </location>
</feature>
<dbReference type="RefSeq" id="WP_118272194.1">
    <property type="nucleotide sequence ID" value="NZ_QSJI01000006.1"/>
</dbReference>
<dbReference type="AlphaFoldDB" id="A0A414FVA7"/>
<evidence type="ECO:0000256" key="1">
    <source>
        <dbReference type="SAM" id="MobiDB-lite"/>
    </source>
</evidence>
<reference evidence="4 5" key="1">
    <citation type="submission" date="2018-08" db="EMBL/GenBank/DDBJ databases">
        <title>A genome reference for cultivated species of the human gut microbiota.</title>
        <authorList>
            <person name="Zou Y."/>
            <person name="Xue W."/>
            <person name="Luo G."/>
        </authorList>
    </citation>
    <scope>NUCLEOTIDE SEQUENCE [LARGE SCALE GENOMIC DNA]</scope>
    <source>
        <strain evidence="4 5">AM30-5LB</strain>
    </source>
</reference>
<feature type="region of interest" description="Disordered" evidence="1">
    <location>
        <begin position="274"/>
        <end position="314"/>
    </location>
</feature>
<feature type="transmembrane region" description="Helical" evidence="2">
    <location>
        <begin position="158"/>
        <end position="180"/>
    </location>
</feature>
<feature type="compositionally biased region" description="Acidic residues" evidence="1">
    <location>
        <begin position="547"/>
        <end position="567"/>
    </location>
</feature>
<feature type="compositionally biased region" description="Acidic residues" evidence="1">
    <location>
        <begin position="286"/>
        <end position="314"/>
    </location>
</feature>
<accession>A0A414FVA7</accession>
<protein>
    <recommendedName>
        <fullName evidence="3">Peptidase M28 domain-containing protein</fullName>
    </recommendedName>
</protein>
<name>A0A414FVA7_9ACTN</name>
<feature type="region of interest" description="Disordered" evidence="1">
    <location>
        <begin position="757"/>
        <end position="777"/>
    </location>
</feature>
<evidence type="ECO:0000259" key="3">
    <source>
        <dbReference type="Pfam" id="PF04389"/>
    </source>
</evidence>
<feature type="compositionally biased region" description="Low complexity" evidence="1">
    <location>
        <begin position="701"/>
        <end position="718"/>
    </location>
</feature>
<evidence type="ECO:0000313" key="4">
    <source>
        <dbReference type="EMBL" id="RHD55073.1"/>
    </source>
</evidence>
<keyword evidence="2" id="KW-0812">Transmembrane</keyword>
<evidence type="ECO:0000313" key="5">
    <source>
        <dbReference type="Proteomes" id="UP000286050"/>
    </source>
</evidence>
<keyword evidence="2" id="KW-0472">Membrane</keyword>
<dbReference type="InterPro" id="IPR007484">
    <property type="entry name" value="Peptidase_M28"/>
</dbReference>
<evidence type="ECO:0000256" key="2">
    <source>
        <dbReference type="SAM" id="Phobius"/>
    </source>
</evidence>
<dbReference type="Proteomes" id="UP000286050">
    <property type="component" value="Unassembled WGS sequence"/>
</dbReference>
<dbReference type="Gene3D" id="3.40.630.10">
    <property type="entry name" value="Zn peptidases"/>
    <property type="match status" value="2"/>
</dbReference>
<dbReference type="EMBL" id="QSJI01000006">
    <property type="protein sequence ID" value="RHD55073.1"/>
    <property type="molecule type" value="Genomic_DNA"/>
</dbReference>
<dbReference type="Pfam" id="PF04389">
    <property type="entry name" value="Peptidase_M28"/>
    <property type="match status" value="1"/>
</dbReference>
<feature type="transmembrane region" description="Helical" evidence="2">
    <location>
        <begin position="63"/>
        <end position="95"/>
    </location>
</feature>
<dbReference type="SUPFAM" id="SSF53187">
    <property type="entry name" value="Zn-dependent exopeptidases"/>
    <property type="match status" value="2"/>
</dbReference>
<keyword evidence="2" id="KW-1133">Transmembrane helix</keyword>
<gene>
    <name evidence="4" type="ORF">DW787_06805</name>
</gene>
<sequence length="987" mass="104659">MANTKKYLSHLLQNTGITPACSEEERAAADVIAKIFSDHGFAPEVQEFSASGSAKVVQAGLGIAVFVGSVLAGIGGPAGIVGLLLAVAAAVLFVLERSGRPVLSNLGSGGLSQNVIAYHKATGPLASPRNRPVVVVAHYDSPRADLLSSEPFAAYRPLIVKLLPACMVAPAIFAIVRVLPLPDPAKVVLWVLAIVAALIPLANGIAIIANRFFLPYTTGAVCNKSSVAAMLGVMDAVAPYEMGEEFPSDQPADEYFAEQQRILEEAIAAAEAAAAAQASYPHEMEEGTEDELTVEGAESEQPEQSEGEDTAEEVDFGSTSTMNAAELEAGMTAVNLAEADPVDEGVDVEGVVVEDEPVEQGTAVFEIVESDHTAVVNVESAEEAPVDEPVAEQVVANELPEDELGQVELDLDVAAEDEPPFRVNSEGNIRFGADVIRALGMMPESCSFVYESDAPAASVVVPAPEFAEHEPIEAEESAPVAIEEVAEEHIDDAEEAFVEEDVLESADEVEDDAAFAEAFAPVEEDDYILEAEYEVIEEEPLAKNAETESEPEAEVDQSEVEQPETEDDRSQNDSFDSGADMEDVADPDVASASDDDVPAIEDTFVAPSPNGSVEEASADGATQMFTMPAEESSVDLSGTVAMPAQPVETVDSLMAEVNRAVPARPQRVINVPSTASAPKPRTPETANRASLFDLPDPSATPVDPFAAPMAAPAPAAPSVTAPVLDEQAAEARSAFTVISSPAPFEQGYAPEGAFETISAPAPEPEKPRRGLSRLFGRKKKDEDSMSDWLGVDDSFDAKRSGHDIGSWDNFDDDDWKGGAAPFGDASEEELREAIADMGDDELLGHDIWFVATGASENGNAGMQAFLDAHRDKLRGVFLINLESVGAGQVAMLSTEGEERVLKGDKRITKLVQRVSSDFHHEYPTVDMPYVTTDAQVAMNMSLRSLTIGGVEGTGFALARTEEDQPYNVDLENVAVVSDVVTEVIRRS</sequence>
<comment type="caution">
    <text evidence="4">The sequence shown here is derived from an EMBL/GenBank/DDBJ whole genome shotgun (WGS) entry which is preliminary data.</text>
</comment>
<organism evidence="4 5">
    <name type="scientific">Collinsella intestinalis</name>
    <dbReference type="NCBI Taxonomy" id="147207"/>
    <lineage>
        <taxon>Bacteria</taxon>
        <taxon>Bacillati</taxon>
        <taxon>Actinomycetota</taxon>
        <taxon>Coriobacteriia</taxon>
        <taxon>Coriobacteriales</taxon>
        <taxon>Coriobacteriaceae</taxon>
        <taxon>Collinsella</taxon>
    </lineage>
</organism>
<feature type="domain" description="Peptidase M28" evidence="3">
    <location>
        <begin position="844"/>
        <end position="981"/>
    </location>
</feature>
<feature type="transmembrane region" description="Helical" evidence="2">
    <location>
        <begin position="187"/>
        <end position="209"/>
    </location>
</feature>
<proteinExistence type="predicted"/>
<feature type="region of interest" description="Disordered" evidence="1">
    <location>
        <begin position="538"/>
        <end position="619"/>
    </location>
</feature>